<dbReference type="GO" id="GO:0004366">
    <property type="term" value="F:glycerol-3-phosphate O-acyltransferase activity"/>
    <property type="evidence" value="ECO:0007669"/>
    <property type="project" value="TreeGrafter"/>
</dbReference>
<dbReference type="GO" id="GO:0006631">
    <property type="term" value="P:fatty acid metabolic process"/>
    <property type="evidence" value="ECO:0007669"/>
    <property type="project" value="TreeGrafter"/>
</dbReference>
<accession>A0A4C1VED4</accession>
<evidence type="ECO:0000313" key="1">
    <source>
        <dbReference type="EMBL" id="GBP35995.1"/>
    </source>
</evidence>
<name>A0A4C1VED4_EUMVA</name>
<sequence length="228" mass="26097">MSETVKFFDIIEPRRKAGDTFRYLTKYWYPKKTFTVQRYYSPQDLKIAVLNSSYIDAVLEAESIRTGIQKEKLKQEIACYLEEMGLDKKLYVIRWLGIIFLKITLMMKVRVFVNEGAVLQLKQIMGANPVLFLPTHRSYADFCLMTYLCFHYDIEFPAVAAGMVGLGCRKVSPSFGVTLPSNRMTRIQTSIQKVDDGEVAEAASPSMISTAPAFDLSTQFIEIREKDH</sequence>
<keyword evidence="1" id="KW-0012">Acyltransferase</keyword>
<protein>
    <submittedName>
        <fullName evidence="1">Dihydroxyacetone phosphate acyltransferase</fullName>
    </submittedName>
</protein>
<dbReference type="STRING" id="151549.A0A4C1VED4"/>
<organism evidence="1 2">
    <name type="scientific">Eumeta variegata</name>
    <name type="common">Bagworm moth</name>
    <name type="synonym">Eumeta japonica</name>
    <dbReference type="NCBI Taxonomy" id="151549"/>
    <lineage>
        <taxon>Eukaryota</taxon>
        <taxon>Metazoa</taxon>
        <taxon>Ecdysozoa</taxon>
        <taxon>Arthropoda</taxon>
        <taxon>Hexapoda</taxon>
        <taxon>Insecta</taxon>
        <taxon>Pterygota</taxon>
        <taxon>Neoptera</taxon>
        <taxon>Endopterygota</taxon>
        <taxon>Lepidoptera</taxon>
        <taxon>Glossata</taxon>
        <taxon>Ditrysia</taxon>
        <taxon>Tineoidea</taxon>
        <taxon>Psychidae</taxon>
        <taxon>Oiketicinae</taxon>
        <taxon>Eumeta</taxon>
    </lineage>
</organism>
<keyword evidence="1" id="KW-0808">Transferase</keyword>
<gene>
    <name evidence="1" type="primary">Gnpat</name>
    <name evidence="1" type="ORF">EVAR_91547_1</name>
</gene>
<proteinExistence type="predicted"/>
<dbReference type="GO" id="GO:0005778">
    <property type="term" value="C:peroxisomal membrane"/>
    <property type="evidence" value="ECO:0007669"/>
    <property type="project" value="TreeGrafter"/>
</dbReference>
<dbReference type="OrthoDB" id="10255570at2759"/>
<dbReference type="PANTHER" id="PTHR12563">
    <property type="entry name" value="GLYCEROL-3-PHOSPHATE ACYLTRANSFERASE"/>
    <property type="match status" value="1"/>
</dbReference>
<comment type="caution">
    <text evidence="1">The sequence shown here is derived from an EMBL/GenBank/DDBJ whole genome shotgun (WGS) entry which is preliminary data.</text>
</comment>
<keyword evidence="2" id="KW-1185">Reference proteome</keyword>
<dbReference type="GO" id="GO:0031966">
    <property type="term" value="C:mitochondrial membrane"/>
    <property type="evidence" value="ECO:0007669"/>
    <property type="project" value="TreeGrafter"/>
</dbReference>
<dbReference type="AlphaFoldDB" id="A0A4C1VED4"/>
<reference evidence="1 2" key="1">
    <citation type="journal article" date="2019" name="Commun. Biol.">
        <title>The bagworm genome reveals a unique fibroin gene that provides high tensile strength.</title>
        <authorList>
            <person name="Kono N."/>
            <person name="Nakamura H."/>
            <person name="Ohtoshi R."/>
            <person name="Tomita M."/>
            <person name="Numata K."/>
            <person name="Arakawa K."/>
        </authorList>
    </citation>
    <scope>NUCLEOTIDE SEQUENCE [LARGE SCALE GENOMIC DNA]</scope>
</reference>
<dbReference type="GO" id="GO:0016287">
    <property type="term" value="F:glycerone-phosphate O-acyltransferase activity"/>
    <property type="evidence" value="ECO:0007669"/>
    <property type="project" value="TreeGrafter"/>
</dbReference>
<dbReference type="GO" id="GO:0008654">
    <property type="term" value="P:phospholipid biosynthetic process"/>
    <property type="evidence" value="ECO:0007669"/>
    <property type="project" value="TreeGrafter"/>
</dbReference>
<dbReference type="GO" id="GO:0008611">
    <property type="term" value="P:ether lipid biosynthetic process"/>
    <property type="evidence" value="ECO:0007669"/>
    <property type="project" value="TreeGrafter"/>
</dbReference>
<dbReference type="EMBL" id="BGZK01000312">
    <property type="protein sequence ID" value="GBP35995.1"/>
    <property type="molecule type" value="Genomic_DNA"/>
</dbReference>
<dbReference type="GO" id="GO:0019432">
    <property type="term" value="P:triglyceride biosynthetic process"/>
    <property type="evidence" value="ECO:0007669"/>
    <property type="project" value="TreeGrafter"/>
</dbReference>
<evidence type="ECO:0000313" key="2">
    <source>
        <dbReference type="Proteomes" id="UP000299102"/>
    </source>
</evidence>
<dbReference type="Proteomes" id="UP000299102">
    <property type="component" value="Unassembled WGS sequence"/>
</dbReference>
<dbReference type="PANTHER" id="PTHR12563:SF17">
    <property type="entry name" value="DIHYDROXYACETONE PHOSPHATE ACYLTRANSFERASE"/>
    <property type="match status" value="1"/>
</dbReference>
<dbReference type="InterPro" id="IPR022284">
    <property type="entry name" value="GPAT/DHAPAT"/>
</dbReference>